<dbReference type="Pfam" id="PF00293">
    <property type="entry name" value="NUDIX"/>
    <property type="match status" value="1"/>
</dbReference>
<evidence type="ECO:0000256" key="1">
    <source>
        <dbReference type="ARBA" id="ARBA00001946"/>
    </source>
</evidence>
<keyword evidence="7" id="KW-1185">Reference proteome</keyword>
<keyword evidence="3 6" id="KW-0378">Hydrolase</keyword>
<dbReference type="InterPro" id="IPR015797">
    <property type="entry name" value="NUDIX_hydrolase-like_dom_sf"/>
</dbReference>
<dbReference type="Gene3D" id="3.90.79.10">
    <property type="entry name" value="Nucleoside Triphosphate Pyrophosphohydrolase"/>
    <property type="match status" value="1"/>
</dbReference>
<protein>
    <submittedName>
        <fullName evidence="6">Putative nudix hydrolase</fullName>
    </submittedName>
</protein>
<dbReference type="GO" id="GO:0046872">
    <property type="term" value="F:metal ion binding"/>
    <property type="evidence" value="ECO:0007669"/>
    <property type="project" value="UniProtKB-KW"/>
</dbReference>
<dbReference type="GO" id="GO:0016462">
    <property type="term" value="F:pyrophosphatase activity"/>
    <property type="evidence" value="ECO:0007669"/>
    <property type="project" value="InterPro"/>
</dbReference>
<dbReference type="CDD" id="cd04666">
    <property type="entry name" value="NUDIX_DIPP2_like_Nudt4"/>
    <property type="match status" value="1"/>
</dbReference>
<evidence type="ECO:0000256" key="3">
    <source>
        <dbReference type="ARBA" id="ARBA00022801"/>
    </source>
</evidence>
<comment type="cofactor">
    <cofactor evidence="1">
        <name>Mg(2+)</name>
        <dbReference type="ChEBI" id="CHEBI:18420"/>
    </cofactor>
</comment>
<evidence type="ECO:0000259" key="5">
    <source>
        <dbReference type="PROSITE" id="PS51462"/>
    </source>
</evidence>
<name>A0A7T8EPG1_9CAUD</name>
<dbReference type="InterPro" id="IPR000086">
    <property type="entry name" value="NUDIX_hydrolase_dom"/>
</dbReference>
<gene>
    <name evidence="6" type="ORF">pEaSNUABM5_00126</name>
</gene>
<evidence type="ECO:0000256" key="4">
    <source>
        <dbReference type="ARBA" id="ARBA00022842"/>
    </source>
</evidence>
<accession>A0A7T8EPG1</accession>
<proteinExistence type="predicted"/>
<dbReference type="PANTHER" id="PTHR12629">
    <property type="entry name" value="DIPHOSPHOINOSITOL POLYPHOSPHATE PHOSPHOHYDROLASE"/>
    <property type="match status" value="1"/>
</dbReference>
<dbReference type="EMBL" id="MW366843">
    <property type="protein sequence ID" value="QQO90268.1"/>
    <property type="molecule type" value="Genomic_DNA"/>
</dbReference>
<keyword evidence="2" id="KW-0479">Metal-binding</keyword>
<evidence type="ECO:0000313" key="7">
    <source>
        <dbReference type="Proteomes" id="UP000596123"/>
    </source>
</evidence>
<keyword evidence="4" id="KW-0460">Magnesium</keyword>
<reference evidence="6 7" key="1">
    <citation type="submission" date="2020-12" db="EMBL/GenBank/DDBJ databases">
        <title>Complete genome sequence of Erwinia phage pEa_SNUABM_5.</title>
        <authorList>
            <person name="Kim S.G."/>
            <person name="Lee S.B."/>
            <person name="Kwon J."/>
            <person name="Park S.C."/>
        </authorList>
    </citation>
    <scope>NUCLEOTIDE SEQUENCE [LARGE SCALE GENOMIC DNA]</scope>
</reference>
<dbReference type="Proteomes" id="UP000596123">
    <property type="component" value="Segment"/>
</dbReference>
<dbReference type="PROSITE" id="PS51462">
    <property type="entry name" value="NUDIX"/>
    <property type="match status" value="1"/>
</dbReference>
<sequence length="152" mass="17548">MKLRVSLSAKKTQMPRIQSGVIPYRLNMESGEIEILMIRTKHARNWGLPKGGKEPHLSLIASALKEADEEAGAIGKPEEFVMTSEYTKGSTGRDQHVTWYLMQVKRLKDSYMEVNLRERKWFEVDKALRKIDKGFHPILKRAIKLLNRRTIG</sequence>
<dbReference type="PANTHER" id="PTHR12629:SF0">
    <property type="entry name" value="DIPHOSPHOINOSITOL-POLYPHOSPHATE DIPHOSPHATASE"/>
    <property type="match status" value="1"/>
</dbReference>
<feature type="domain" description="Nudix hydrolase" evidence="5">
    <location>
        <begin position="14"/>
        <end position="144"/>
    </location>
</feature>
<dbReference type="SUPFAM" id="SSF55811">
    <property type="entry name" value="Nudix"/>
    <property type="match status" value="1"/>
</dbReference>
<dbReference type="InterPro" id="IPR047198">
    <property type="entry name" value="DDP-like_NUDIX"/>
</dbReference>
<organism evidence="6 7">
    <name type="scientific">Erwinia phage pEa_SNUABM_5</name>
    <dbReference type="NCBI Taxonomy" id="2797313"/>
    <lineage>
        <taxon>Viruses</taxon>
        <taxon>Duplodnaviria</taxon>
        <taxon>Heunggongvirae</taxon>
        <taxon>Uroviricota</taxon>
        <taxon>Caudoviricetes</taxon>
        <taxon>Rivsvirus</taxon>
        <taxon>Rivsvirus SNUABM5</taxon>
    </lineage>
</organism>
<evidence type="ECO:0000313" key="6">
    <source>
        <dbReference type="EMBL" id="QQO90268.1"/>
    </source>
</evidence>
<evidence type="ECO:0000256" key="2">
    <source>
        <dbReference type="ARBA" id="ARBA00022723"/>
    </source>
</evidence>